<keyword evidence="3 6" id="KW-0812">Transmembrane</keyword>
<feature type="transmembrane region" description="Helical" evidence="6">
    <location>
        <begin position="34"/>
        <end position="57"/>
    </location>
</feature>
<evidence type="ECO:0000256" key="1">
    <source>
        <dbReference type="ARBA" id="ARBA00004141"/>
    </source>
</evidence>
<dbReference type="RefSeq" id="WP_210421156.1">
    <property type="nucleotide sequence ID" value="NZ_CP036339.1"/>
</dbReference>
<dbReference type="AlphaFoldDB" id="A0A517TXM0"/>
<evidence type="ECO:0000256" key="4">
    <source>
        <dbReference type="ARBA" id="ARBA00022989"/>
    </source>
</evidence>
<organism evidence="7 8">
    <name type="scientific">Lacipirellula limnantheis</name>
    <dbReference type="NCBI Taxonomy" id="2528024"/>
    <lineage>
        <taxon>Bacteria</taxon>
        <taxon>Pseudomonadati</taxon>
        <taxon>Planctomycetota</taxon>
        <taxon>Planctomycetia</taxon>
        <taxon>Pirellulales</taxon>
        <taxon>Lacipirellulaceae</taxon>
        <taxon>Lacipirellula</taxon>
    </lineage>
</organism>
<dbReference type="GO" id="GO:0005886">
    <property type="term" value="C:plasma membrane"/>
    <property type="evidence" value="ECO:0007669"/>
    <property type="project" value="TreeGrafter"/>
</dbReference>
<dbReference type="PANTHER" id="PTHR23291:SF50">
    <property type="entry name" value="PROTEIN LIFEGUARD 4"/>
    <property type="match status" value="1"/>
</dbReference>
<protein>
    <submittedName>
        <fullName evidence="7">HflBKC-binding inner membrane protein</fullName>
    </submittedName>
</protein>
<evidence type="ECO:0000313" key="8">
    <source>
        <dbReference type="Proteomes" id="UP000317909"/>
    </source>
</evidence>
<sequence>MNYAQDNNNPYLNWGMTAAQADENTRASFIRKTYLHLLGAVLAFTAIEAVLLNSSFAEPLAGLMLGTQYGWLIVMAAFMGVSYLANSWAMSSTSPQTQYMGLGLYVIAQSIITLPLLYVAQQSGPPGVILNAAVLTGVIFVGLTAAVFVTGTDFSFLRTALVVGGFAAMGVIVCAILFGFNLGIVFIAAMLVLCAGYILYDTSNVMHHYRIGQHVAASLALFASVALMFWYVLQLLMSLNRR</sequence>
<keyword evidence="4 6" id="KW-1133">Transmembrane helix</keyword>
<feature type="transmembrane region" description="Helical" evidence="6">
    <location>
        <begin position="69"/>
        <end position="90"/>
    </location>
</feature>
<dbReference type="KEGG" id="llh:I41_22900"/>
<comment type="subcellular location">
    <subcellularLocation>
        <location evidence="1">Membrane</location>
        <topology evidence="1">Multi-pass membrane protein</topology>
    </subcellularLocation>
</comment>
<comment type="similarity">
    <text evidence="2 6">Belongs to the BI1 family.</text>
</comment>
<reference evidence="7 8" key="1">
    <citation type="submission" date="2019-02" db="EMBL/GenBank/DDBJ databases">
        <title>Deep-cultivation of Planctomycetes and their phenomic and genomic characterization uncovers novel biology.</title>
        <authorList>
            <person name="Wiegand S."/>
            <person name="Jogler M."/>
            <person name="Boedeker C."/>
            <person name="Pinto D."/>
            <person name="Vollmers J."/>
            <person name="Rivas-Marin E."/>
            <person name="Kohn T."/>
            <person name="Peeters S.H."/>
            <person name="Heuer A."/>
            <person name="Rast P."/>
            <person name="Oberbeckmann S."/>
            <person name="Bunk B."/>
            <person name="Jeske O."/>
            <person name="Meyerdierks A."/>
            <person name="Storesund J.E."/>
            <person name="Kallscheuer N."/>
            <person name="Luecker S."/>
            <person name="Lage O.M."/>
            <person name="Pohl T."/>
            <person name="Merkel B.J."/>
            <person name="Hornburger P."/>
            <person name="Mueller R.-W."/>
            <person name="Bruemmer F."/>
            <person name="Labrenz M."/>
            <person name="Spormann A.M."/>
            <person name="Op den Camp H."/>
            <person name="Overmann J."/>
            <person name="Amann R."/>
            <person name="Jetten M.S.M."/>
            <person name="Mascher T."/>
            <person name="Medema M.H."/>
            <person name="Devos D.P."/>
            <person name="Kaster A.-K."/>
            <person name="Ovreas L."/>
            <person name="Rohde M."/>
            <person name="Galperin M.Y."/>
            <person name="Jogler C."/>
        </authorList>
    </citation>
    <scope>NUCLEOTIDE SEQUENCE [LARGE SCALE GENOMIC DNA]</scope>
    <source>
        <strain evidence="7 8">I41</strain>
    </source>
</reference>
<dbReference type="PANTHER" id="PTHR23291">
    <property type="entry name" value="BAX INHIBITOR-RELATED"/>
    <property type="match status" value="1"/>
</dbReference>
<keyword evidence="5 6" id="KW-0472">Membrane</keyword>
<proteinExistence type="inferred from homology"/>
<dbReference type="EMBL" id="CP036339">
    <property type="protein sequence ID" value="QDT73101.1"/>
    <property type="molecule type" value="Genomic_DNA"/>
</dbReference>
<gene>
    <name evidence="7" type="ORF">I41_22900</name>
</gene>
<evidence type="ECO:0000256" key="6">
    <source>
        <dbReference type="RuleBase" id="RU004379"/>
    </source>
</evidence>
<feature type="transmembrane region" description="Helical" evidence="6">
    <location>
        <begin position="102"/>
        <end position="121"/>
    </location>
</feature>
<feature type="transmembrane region" description="Helical" evidence="6">
    <location>
        <begin position="212"/>
        <end position="233"/>
    </location>
</feature>
<feature type="transmembrane region" description="Helical" evidence="6">
    <location>
        <begin position="127"/>
        <end position="149"/>
    </location>
</feature>
<evidence type="ECO:0000313" key="7">
    <source>
        <dbReference type="EMBL" id="QDT73101.1"/>
    </source>
</evidence>
<keyword evidence="8" id="KW-1185">Reference proteome</keyword>
<dbReference type="Pfam" id="PF01027">
    <property type="entry name" value="Bax1-I"/>
    <property type="match status" value="1"/>
</dbReference>
<dbReference type="Proteomes" id="UP000317909">
    <property type="component" value="Chromosome"/>
</dbReference>
<evidence type="ECO:0000256" key="3">
    <source>
        <dbReference type="ARBA" id="ARBA00022692"/>
    </source>
</evidence>
<name>A0A517TXM0_9BACT</name>
<accession>A0A517TXM0</accession>
<evidence type="ECO:0000256" key="5">
    <source>
        <dbReference type="ARBA" id="ARBA00023136"/>
    </source>
</evidence>
<evidence type="ECO:0000256" key="2">
    <source>
        <dbReference type="ARBA" id="ARBA00010350"/>
    </source>
</evidence>
<feature type="transmembrane region" description="Helical" evidence="6">
    <location>
        <begin position="156"/>
        <end position="178"/>
    </location>
</feature>
<dbReference type="InterPro" id="IPR006214">
    <property type="entry name" value="Bax_inhibitor_1-related"/>
</dbReference>
<feature type="transmembrane region" description="Helical" evidence="6">
    <location>
        <begin position="184"/>
        <end position="200"/>
    </location>
</feature>